<evidence type="ECO:0000259" key="4">
    <source>
        <dbReference type="PROSITE" id="PS50893"/>
    </source>
</evidence>
<dbReference type="PANTHER" id="PTHR42788">
    <property type="entry name" value="TAURINE IMPORT ATP-BINDING PROTEIN-RELATED"/>
    <property type="match status" value="1"/>
</dbReference>
<name>A0A537JK17_9BACT</name>
<comment type="caution">
    <text evidence="5">The sequence shown here is derived from an EMBL/GenBank/DDBJ whole genome shotgun (WGS) entry which is preliminary data.</text>
</comment>
<dbReference type="GO" id="GO:0005524">
    <property type="term" value="F:ATP binding"/>
    <property type="evidence" value="ECO:0007669"/>
    <property type="project" value="UniProtKB-KW"/>
</dbReference>
<evidence type="ECO:0000256" key="2">
    <source>
        <dbReference type="ARBA" id="ARBA00022741"/>
    </source>
</evidence>
<dbReference type="InterPro" id="IPR050166">
    <property type="entry name" value="ABC_transporter_ATP-bind"/>
</dbReference>
<dbReference type="Proteomes" id="UP000318093">
    <property type="component" value="Unassembled WGS sequence"/>
</dbReference>
<dbReference type="GO" id="GO:0016887">
    <property type="term" value="F:ATP hydrolysis activity"/>
    <property type="evidence" value="ECO:0007669"/>
    <property type="project" value="InterPro"/>
</dbReference>
<sequence>MPRRSSASAMASLLSIEGVSKDFQVRGRRILALDSVTLAVEKGEFVTVVGPSGCGKSTLLNLIVGLLRPSAGCIRFRDRTINGINPEIGYVTQKDNLLPWRSLLANVEVALEIRGVEPKERKRRAGDLIHQVGLGGFEDHYPHELSGGMRQRANIIRTLIYDPQLILMDEPFGPLDAQTRIVLQDQLLRLWTAARKTIVFITHDLVEAIALADRVVLMSSRPGKVKCIATVPIPRPRDVYQVHQHHAFGATYERLWKELRPEVDLVETWKGGAPA</sequence>
<reference evidence="5 6" key="1">
    <citation type="journal article" date="2019" name="Nat. Microbiol.">
        <title>Mediterranean grassland soil C-N compound turnover is dependent on rainfall and depth, and is mediated by genomically divergent microorganisms.</title>
        <authorList>
            <person name="Diamond S."/>
            <person name="Andeer P.F."/>
            <person name="Li Z."/>
            <person name="Crits-Christoph A."/>
            <person name="Burstein D."/>
            <person name="Anantharaman K."/>
            <person name="Lane K.R."/>
            <person name="Thomas B.C."/>
            <person name="Pan C."/>
            <person name="Northen T.R."/>
            <person name="Banfield J.F."/>
        </authorList>
    </citation>
    <scope>NUCLEOTIDE SEQUENCE [LARGE SCALE GENOMIC DNA]</scope>
    <source>
        <strain evidence="5">NP_6</strain>
    </source>
</reference>
<dbReference type="InterPro" id="IPR027417">
    <property type="entry name" value="P-loop_NTPase"/>
</dbReference>
<dbReference type="AlphaFoldDB" id="A0A537JK17"/>
<evidence type="ECO:0000256" key="1">
    <source>
        <dbReference type="ARBA" id="ARBA00022448"/>
    </source>
</evidence>
<dbReference type="InterPro" id="IPR017871">
    <property type="entry name" value="ABC_transporter-like_CS"/>
</dbReference>
<evidence type="ECO:0000313" key="6">
    <source>
        <dbReference type="Proteomes" id="UP000318093"/>
    </source>
</evidence>
<protein>
    <submittedName>
        <fullName evidence="5">ABC transporter ATP-binding protein</fullName>
    </submittedName>
</protein>
<dbReference type="PROSITE" id="PS50893">
    <property type="entry name" value="ABC_TRANSPORTER_2"/>
    <property type="match status" value="1"/>
</dbReference>
<keyword evidence="1" id="KW-0813">Transport</keyword>
<evidence type="ECO:0000313" key="5">
    <source>
        <dbReference type="EMBL" id="TMI83891.1"/>
    </source>
</evidence>
<evidence type="ECO:0000256" key="3">
    <source>
        <dbReference type="ARBA" id="ARBA00022840"/>
    </source>
</evidence>
<accession>A0A537JK17</accession>
<feature type="domain" description="ABC transporter" evidence="4">
    <location>
        <begin position="14"/>
        <end position="245"/>
    </location>
</feature>
<dbReference type="PANTHER" id="PTHR42788:SF13">
    <property type="entry name" value="ALIPHATIC SULFONATES IMPORT ATP-BINDING PROTEIN SSUB"/>
    <property type="match status" value="1"/>
</dbReference>
<proteinExistence type="predicted"/>
<dbReference type="InterPro" id="IPR003439">
    <property type="entry name" value="ABC_transporter-like_ATP-bd"/>
</dbReference>
<organism evidence="5 6">
    <name type="scientific">Candidatus Segetimicrobium genomatis</name>
    <dbReference type="NCBI Taxonomy" id="2569760"/>
    <lineage>
        <taxon>Bacteria</taxon>
        <taxon>Bacillati</taxon>
        <taxon>Candidatus Sysuimicrobiota</taxon>
        <taxon>Candidatus Sysuimicrobiia</taxon>
        <taxon>Candidatus Sysuimicrobiales</taxon>
        <taxon>Candidatus Segetimicrobiaceae</taxon>
        <taxon>Candidatus Segetimicrobium</taxon>
    </lineage>
</organism>
<dbReference type="SMART" id="SM00382">
    <property type="entry name" value="AAA"/>
    <property type="match status" value="1"/>
</dbReference>
<keyword evidence="2" id="KW-0547">Nucleotide-binding</keyword>
<dbReference type="Pfam" id="PF00005">
    <property type="entry name" value="ABC_tran"/>
    <property type="match status" value="1"/>
</dbReference>
<dbReference type="EMBL" id="VBAN01000087">
    <property type="protein sequence ID" value="TMI83891.1"/>
    <property type="molecule type" value="Genomic_DNA"/>
</dbReference>
<keyword evidence="3 5" id="KW-0067">ATP-binding</keyword>
<dbReference type="CDD" id="cd03293">
    <property type="entry name" value="ABC_NrtD_SsuB_transporters"/>
    <property type="match status" value="1"/>
</dbReference>
<gene>
    <name evidence="5" type="ORF">E6H03_02920</name>
</gene>
<dbReference type="SUPFAM" id="SSF52540">
    <property type="entry name" value="P-loop containing nucleoside triphosphate hydrolases"/>
    <property type="match status" value="1"/>
</dbReference>
<dbReference type="Gene3D" id="3.40.50.300">
    <property type="entry name" value="P-loop containing nucleotide triphosphate hydrolases"/>
    <property type="match status" value="1"/>
</dbReference>
<dbReference type="PROSITE" id="PS00211">
    <property type="entry name" value="ABC_TRANSPORTER_1"/>
    <property type="match status" value="1"/>
</dbReference>
<dbReference type="InterPro" id="IPR003593">
    <property type="entry name" value="AAA+_ATPase"/>
</dbReference>